<organism evidence="2 3">
    <name type="scientific">Pelagicoccus mobilis</name>
    <dbReference type="NCBI Taxonomy" id="415221"/>
    <lineage>
        <taxon>Bacteria</taxon>
        <taxon>Pseudomonadati</taxon>
        <taxon>Verrucomicrobiota</taxon>
        <taxon>Opitutia</taxon>
        <taxon>Puniceicoccales</taxon>
        <taxon>Pelagicoccaceae</taxon>
        <taxon>Pelagicoccus</taxon>
    </lineage>
</organism>
<gene>
    <name evidence="2" type="ORF">JIN87_01075</name>
</gene>
<evidence type="ECO:0000313" key="3">
    <source>
        <dbReference type="Proteomes" id="UP000617628"/>
    </source>
</evidence>
<comment type="caution">
    <text evidence="2">The sequence shown here is derived from an EMBL/GenBank/DDBJ whole genome shotgun (WGS) entry which is preliminary data.</text>
</comment>
<name>A0A934VP44_9BACT</name>
<dbReference type="AlphaFoldDB" id="A0A934VP44"/>
<feature type="signal peptide" evidence="1">
    <location>
        <begin position="1"/>
        <end position="20"/>
    </location>
</feature>
<reference evidence="2" key="1">
    <citation type="submission" date="2021-01" db="EMBL/GenBank/DDBJ databases">
        <title>Modified the classification status of verrucomicrobia.</title>
        <authorList>
            <person name="Feng X."/>
        </authorList>
    </citation>
    <scope>NUCLEOTIDE SEQUENCE</scope>
    <source>
        <strain evidence="2">KCTC 13126</strain>
    </source>
</reference>
<dbReference type="EMBL" id="JAENIL010000002">
    <property type="protein sequence ID" value="MBK1875435.1"/>
    <property type="molecule type" value="Genomic_DNA"/>
</dbReference>
<evidence type="ECO:0000313" key="2">
    <source>
        <dbReference type="EMBL" id="MBK1875435.1"/>
    </source>
</evidence>
<sequence>MNKYLFPSLLCLFGFVSQVAGDDLTPLSDEFEDAASLSEWSRIYQTEGWGADQMESVDIGQSREGHLTVVPRTSSWYRDFRGILMYKLVEGDFVVTMSVEPRNRAGDAAPAASYSLAGIMARAPRESVTEPAEWTRGGENYVFLSLGTANDPGSYQFEVKTTRQSVSSLGIDEGAASALIQVARVGDVFLVLRQLEGGEWEVHRRYERPDMPDTLQVGITAYTDWESISNMDAFDHNRTVVEGGSPDLSAAVDYFRFRRPRIPSWLEGADFMDSTEVSDERVVELFANRSNRDPSAPPEFDLEILSRRHLPGEGIQLEVASVPGYFYRVESSGNLENWVTVDEREAVSDSVLFTVPERSAAAMYLRVVEE</sequence>
<evidence type="ECO:0000256" key="1">
    <source>
        <dbReference type="SAM" id="SignalP"/>
    </source>
</evidence>
<protein>
    <submittedName>
        <fullName evidence="2">Uncharacterized protein</fullName>
    </submittedName>
</protein>
<dbReference type="RefSeq" id="WP_200353653.1">
    <property type="nucleotide sequence ID" value="NZ_JAENIL010000002.1"/>
</dbReference>
<dbReference type="Gene3D" id="2.60.120.200">
    <property type="match status" value="1"/>
</dbReference>
<feature type="chain" id="PRO_5036897658" evidence="1">
    <location>
        <begin position="21"/>
        <end position="370"/>
    </location>
</feature>
<keyword evidence="1" id="KW-0732">Signal</keyword>
<proteinExistence type="predicted"/>
<keyword evidence="3" id="KW-1185">Reference proteome</keyword>
<accession>A0A934VP44</accession>
<dbReference type="Proteomes" id="UP000617628">
    <property type="component" value="Unassembled WGS sequence"/>
</dbReference>